<gene>
    <name evidence="2" type="ORF">Edafosvirus4_8</name>
</gene>
<evidence type="ECO:0000256" key="1">
    <source>
        <dbReference type="SAM" id="Phobius"/>
    </source>
</evidence>
<accession>A0A3G4ZUN5</accession>
<reference evidence="2" key="1">
    <citation type="submission" date="2018-10" db="EMBL/GenBank/DDBJ databases">
        <title>Hidden diversity of soil giant viruses.</title>
        <authorList>
            <person name="Schulz F."/>
            <person name="Alteio L."/>
            <person name="Goudeau D."/>
            <person name="Ryan E.M."/>
            <person name="Malmstrom R.R."/>
            <person name="Blanchard J."/>
            <person name="Woyke T."/>
        </authorList>
    </citation>
    <scope>NUCLEOTIDE SEQUENCE</scope>
    <source>
        <strain evidence="2">EDV1</strain>
    </source>
</reference>
<feature type="transmembrane region" description="Helical" evidence="1">
    <location>
        <begin position="7"/>
        <end position="27"/>
    </location>
</feature>
<name>A0A3G4ZUN5_9VIRU</name>
<protein>
    <submittedName>
        <fullName evidence="2">Uncharacterized protein</fullName>
    </submittedName>
</protein>
<organism evidence="2">
    <name type="scientific">Edafosvirus sp</name>
    <dbReference type="NCBI Taxonomy" id="2487765"/>
    <lineage>
        <taxon>Viruses</taxon>
        <taxon>Varidnaviria</taxon>
        <taxon>Bamfordvirae</taxon>
        <taxon>Nucleocytoviricota</taxon>
        <taxon>Megaviricetes</taxon>
        <taxon>Imitervirales</taxon>
        <taxon>Mimiviridae</taxon>
        <taxon>Klosneuvirinae</taxon>
    </lineage>
</organism>
<keyword evidence="1" id="KW-1133">Transmembrane helix</keyword>
<proteinExistence type="predicted"/>
<sequence>MSFIIKHAWIIILSGLIISTILFVYGLSSNDHTMTINGKYKKISTYPIIEKYTLYNVSITDECYNISNIDIQYPQCNESMVDITGNQCQKNMTCNELKCDPCFYECASCQEGISYSVCQGYIERGENISSCKQNINNECDNAMWPKCIDISTDVIIPKFLCGAYPYEGIKACNKICNDKKEQYFDMKCYAIFYKCNCTCLSSSQYVCKFIKNYYNLIKIKYAFNINNNVYYINIFKNNICELDDYNYSNNTDTYEIYYNIDDPNNVLYSLKKSGLNAYAIFAMSIILIFLSLPMFKIMTQYYLIAEQCEIIDRLYKDIEEFKYRPPPEKN</sequence>
<keyword evidence="1" id="KW-0472">Membrane</keyword>
<evidence type="ECO:0000313" key="2">
    <source>
        <dbReference type="EMBL" id="AYV78024.1"/>
    </source>
</evidence>
<feature type="transmembrane region" description="Helical" evidence="1">
    <location>
        <begin position="275"/>
        <end position="295"/>
    </location>
</feature>
<dbReference type="EMBL" id="MK072069">
    <property type="protein sequence ID" value="AYV78024.1"/>
    <property type="molecule type" value="Genomic_DNA"/>
</dbReference>
<keyword evidence="1" id="KW-0812">Transmembrane</keyword>